<accession>A0A0F9SJX1</accession>
<comment type="caution">
    <text evidence="1">The sequence shown here is derived from an EMBL/GenBank/DDBJ whole genome shotgun (WGS) entry which is preliminary data.</text>
</comment>
<name>A0A0F9SJX1_9ZZZZ</name>
<dbReference type="AlphaFoldDB" id="A0A0F9SJX1"/>
<organism evidence="1">
    <name type="scientific">marine sediment metagenome</name>
    <dbReference type="NCBI Taxonomy" id="412755"/>
    <lineage>
        <taxon>unclassified sequences</taxon>
        <taxon>metagenomes</taxon>
        <taxon>ecological metagenomes</taxon>
    </lineage>
</organism>
<reference evidence="1" key="1">
    <citation type="journal article" date="2015" name="Nature">
        <title>Complex archaea that bridge the gap between prokaryotes and eukaryotes.</title>
        <authorList>
            <person name="Spang A."/>
            <person name="Saw J.H."/>
            <person name="Jorgensen S.L."/>
            <person name="Zaremba-Niedzwiedzka K."/>
            <person name="Martijn J."/>
            <person name="Lind A.E."/>
            <person name="van Eijk R."/>
            <person name="Schleper C."/>
            <person name="Guy L."/>
            <person name="Ettema T.J."/>
        </authorList>
    </citation>
    <scope>NUCLEOTIDE SEQUENCE</scope>
</reference>
<protein>
    <submittedName>
        <fullName evidence="1">Uncharacterized protein</fullName>
    </submittedName>
</protein>
<evidence type="ECO:0000313" key="1">
    <source>
        <dbReference type="EMBL" id="KKN29618.1"/>
    </source>
</evidence>
<sequence>MKEHLTNFLLALIFLALAGIFVRVVALGPPDAPVVMRAVAPYKGNAADGVTTVVNSMLVGGKTYTGGAQSFRTDTEGRPIVQAFGSTTVTLLSGETITVVSDDAGNFLANANMQQGDLDVSLTNPLYVSVTTPITVIQTDADVFKSDANMQYEDADVTAARPLPVTVYDVVTGAVTVDFAAKFVDSQETNTLRVVLSEESEVHDGLMFSLDRSLDVGDDVFTYLWMHVGASPAHVAIGVWGGGQLGVSLWETPTVSGGIVVEAHNLNRTSGTLPLSVISHTPSIASLGSTPLFTNTVLPGGTSNNTRIGGSARSTLEWIFPPNSDYLLGVQNVSGNTVSVTMELDWNEE</sequence>
<gene>
    <name evidence="1" type="ORF">LCGC14_0842320</name>
</gene>
<dbReference type="EMBL" id="LAZR01002473">
    <property type="protein sequence ID" value="KKN29618.1"/>
    <property type="molecule type" value="Genomic_DNA"/>
</dbReference>
<proteinExistence type="predicted"/>